<comment type="caution">
    <text evidence="3">The sequence shown here is derived from an EMBL/GenBank/DDBJ whole genome shotgun (WGS) entry which is preliminary data.</text>
</comment>
<keyword evidence="2" id="KW-1133">Transmembrane helix</keyword>
<dbReference type="InterPro" id="IPR004706">
    <property type="entry name" value="Arsenical-R_Acr3"/>
</dbReference>
<dbReference type="GO" id="GO:0015105">
    <property type="term" value="F:arsenite transmembrane transporter activity"/>
    <property type="evidence" value="ECO:0007669"/>
    <property type="project" value="TreeGrafter"/>
</dbReference>
<organism evidence="3 4">
    <name type="scientific">Novipirellula herctigrandis</name>
    <dbReference type="NCBI Taxonomy" id="2527986"/>
    <lineage>
        <taxon>Bacteria</taxon>
        <taxon>Pseudomonadati</taxon>
        <taxon>Planctomycetota</taxon>
        <taxon>Planctomycetia</taxon>
        <taxon>Pirellulales</taxon>
        <taxon>Pirellulaceae</taxon>
        <taxon>Novipirellula</taxon>
    </lineage>
</organism>
<dbReference type="GO" id="GO:0015104">
    <property type="term" value="F:antimonite transmembrane transporter activity"/>
    <property type="evidence" value="ECO:0007669"/>
    <property type="project" value="TreeGrafter"/>
</dbReference>
<sequence>MTQPQACPADEQGIGFFERYLTVWVGLCIVAGIAMGKVAPGIAKSLDNMAIYVNDAPVISIPIATYHTSGSSRPREKCGFVTSSCIS</sequence>
<keyword evidence="1" id="KW-0813">Transport</keyword>
<evidence type="ECO:0000256" key="1">
    <source>
        <dbReference type="ARBA" id="ARBA00022448"/>
    </source>
</evidence>
<protein>
    <recommendedName>
        <fullName evidence="5">Arsenical-resistance protein</fullName>
    </recommendedName>
</protein>
<dbReference type="GO" id="GO:0015297">
    <property type="term" value="F:antiporter activity"/>
    <property type="evidence" value="ECO:0007669"/>
    <property type="project" value="InterPro"/>
</dbReference>
<dbReference type="PANTHER" id="PTHR43057:SF1">
    <property type="entry name" value="ARSENICAL-RESISTANCE PROTEIN 3"/>
    <property type="match status" value="1"/>
</dbReference>
<name>A0A5C5ZCP4_9BACT</name>
<evidence type="ECO:0000256" key="2">
    <source>
        <dbReference type="SAM" id="Phobius"/>
    </source>
</evidence>
<reference evidence="3 4" key="1">
    <citation type="submission" date="2019-02" db="EMBL/GenBank/DDBJ databases">
        <title>Deep-cultivation of Planctomycetes and their phenomic and genomic characterization uncovers novel biology.</title>
        <authorList>
            <person name="Wiegand S."/>
            <person name="Jogler M."/>
            <person name="Boedeker C."/>
            <person name="Pinto D."/>
            <person name="Vollmers J."/>
            <person name="Rivas-Marin E."/>
            <person name="Kohn T."/>
            <person name="Peeters S.H."/>
            <person name="Heuer A."/>
            <person name="Rast P."/>
            <person name="Oberbeckmann S."/>
            <person name="Bunk B."/>
            <person name="Jeske O."/>
            <person name="Meyerdierks A."/>
            <person name="Storesund J.E."/>
            <person name="Kallscheuer N."/>
            <person name="Luecker S."/>
            <person name="Lage O.M."/>
            <person name="Pohl T."/>
            <person name="Merkel B.J."/>
            <person name="Hornburger P."/>
            <person name="Mueller R.-W."/>
            <person name="Bruemmer F."/>
            <person name="Labrenz M."/>
            <person name="Spormann A.M."/>
            <person name="Op Den Camp H."/>
            <person name="Overmann J."/>
            <person name="Amann R."/>
            <person name="Jetten M.S.M."/>
            <person name="Mascher T."/>
            <person name="Medema M.H."/>
            <person name="Devos D.P."/>
            <person name="Kaster A.-K."/>
            <person name="Ovreas L."/>
            <person name="Rohde M."/>
            <person name="Galperin M.Y."/>
            <person name="Jogler C."/>
        </authorList>
    </citation>
    <scope>NUCLEOTIDE SEQUENCE [LARGE SCALE GENOMIC DNA]</scope>
    <source>
        <strain evidence="3 4">CA13</strain>
    </source>
</reference>
<feature type="transmembrane region" description="Helical" evidence="2">
    <location>
        <begin position="20"/>
        <end position="39"/>
    </location>
</feature>
<keyword evidence="4" id="KW-1185">Reference proteome</keyword>
<dbReference type="Proteomes" id="UP000315010">
    <property type="component" value="Unassembled WGS sequence"/>
</dbReference>
<accession>A0A5C5ZCP4</accession>
<evidence type="ECO:0000313" key="3">
    <source>
        <dbReference type="EMBL" id="TWT84928.1"/>
    </source>
</evidence>
<dbReference type="GO" id="GO:0005886">
    <property type="term" value="C:plasma membrane"/>
    <property type="evidence" value="ECO:0007669"/>
    <property type="project" value="TreeGrafter"/>
</dbReference>
<gene>
    <name evidence="3" type="ORF">CA13_64090</name>
</gene>
<dbReference type="AlphaFoldDB" id="A0A5C5ZCP4"/>
<dbReference type="PANTHER" id="PTHR43057">
    <property type="entry name" value="ARSENITE EFFLUX TRANSPORTER"/>
    <property type="match status" value="1"/>
</dbReference>
<dbReference type="EMBL" id="SJPJ01000001">
    <property type="protein sequence ID" value="TWT84928.1"/>
    <property type="molecule type" value="Genomic_DNA"/>
</dbReference>
<proteinExistence type="predicted"/>
<keyword evidence="2" id="KW-0812">Transmembrane</keyword>
<evidence type="ECO:0000313" key="4">
    <source>
        <dbReference type="Proteomes" id="UP000315010"/>
    </source>
</evidence>
<evidence type="ECO:0008006" key="5">
    <source>
        <dbReference type="Google" id="ProtNLM"/>
    </source>
</evidence>
<keyword evidence="2" id="KW-0472">Membrane</keyword>